<name>D9QT00_ACEAZ</name>
<dbReference type="UniPathway" id="UPA00056">
    <property type="reaction ID" value="UER00095"/>
</dbReference>
<dbReference type="InterPro" id="IPR036571">
    <property type="entry name" value="MECDP_synthase_sf"/>
</dbReference>
<protein>
    <recommendedName>
        <fullName evidence="4 8">2-C-methyl-D-erythritol 2,4-cyclodiphosphate synthase</fullName>
        <shortName evidence="8">MECDP-synthase</shortName>
        <shortName evidence="8">MECPP-synthase</shortName>
        <shortName evidence="8">MECPS</shortName>
        <ecNumber evidence="4 8">4.6.1.12</ecNumber>
    </recommendedName>
</protein>
<dbReference type="FunFam" id="3.30.1330.50:FF:000001">
    <property type="entry name" value="2-C-methyl-D-erythritol 2,4-cyclodiphosphate synthase"/>
    <property type="match status" value="1"/>
</dbReference>
<keyword evidence="7 8" id="KW-0456">Lyase</keyword>
<organism evidence="11 12">
    <name type="scientific">Acetohalobium arabaticum (strain ATCC 49924 / DSM 5501 / Z-7288)</name>
    <dbReference type="NCBI Taxonomy" id="574087"/>
    <lineage>
        <taxon>Bacteria</taxon>
        <taxon>Bacillati</taxon>
        <taxon>Bacillota</taxon>
        <taxon>Clostridia</taxon>
        <taxon>Halanaerobiales</taxon>
        <taxon>Halobacteroidaceae</taxon>
        <taxon>Acetohalobium</taxon>
    </lineage>
</organism>
<comment type="similarity">
    <text evidence="3 8 9">Belongs to the IspF family.</text>
</comment>
<feature type="binding site" evidence="8">
    <location>
        <begin position="34"/>
        <end position="35"/>
    </location>
    <ligand>
        <name>4-CDP-2-C-methyl-D-erythritol 2-phosphate</name>
        <dbReference type="ChEBI" id="CHEBI:57919"/>
    </ligand>
</feature>
<evidence type="ECO:0000313" key="12">
    <source>
        <dbReference type="Proteomes" id="UP000001661"/>
    </source>
</evidence>
<feature type="domain" description="2-C-methyl-D-erythritol 2,4-cyclodiphosphate synthase" evidence="10">
    <location>
        <begin position="1"/>
        <end position="154"/>
    </location>
</feature>
<proteinExistence type="inferred from homology"/>
<dbReference type="KEGG" id="aar:Acear_0137"/>
<dbReference type="InterPro" id="IPR020555">
    <property type="entry name" value="MECDP_synthase_CS"/>
</dbReference>
<dbReference type="PROSITE" id="PS01350">
    <property type="entry name" value="ISPF"/>
    <property type="match status" value="1"/>
</dbReference>
<keyword evidence="12" id="KW-1185">Reference proteome</keyword>
<dbReference type="HOGENOM" id="CLU_084630_2_0_9"/>
<evidence type="ECO:0000256" key="4">
    <source>
        <dbReference type="ARBA" id="ARBA00012579"/>
    </source>
</evidence>
<dbReference type="AlphaFoldDB" id="D9QT00"/>
<gene>
    <name evidence="8" type="primary">ispF</name>
    <name evidence="11" type="ordered locus">Acear_0137</name>
</gene>
<comment type="pathway">
    <text evidence="2 8">Isoprenoid biosynthesis; isopentenyl diphosphate biosynthesis via DXP pathway; isopentenyl diphosphate from 1-deoxy-D-xylulose 5-phosphate: step 4/6.</text>
</comment>
<dbReference type="RefSeq" id="WP_013277135.1">
    <property type="nucleotide sequence ID" value="NC_014378.1"/>
</dbReference>
<comment type="catalytic activity">
    <reaction evidence="1 8 9">
        <text>4-CDP-2-C-methyl-D-erythritol 2-phosphate = 2-C-methyl-D-erythritol 2,4-cyclic diphosphate + CMP</text>
        <dbReference type="Rhea" id="RHEA:23864"/>
        <dbReference type="ChEBI" id="CHEBI:57919"/>
        <dbReference type="ChEBI" id="CHEBI:58483"/>
        <dbReference type="ChEBI" id="CHEBI:60377"/>
        <dbReference type="EC" id="4.6.1.12"/>
    </reaction>
</comment>
<evidence type="ECO:0000256" key="1">
    <source>
        <dbReference type="ARBA" id="ARBA00000200"/>
    </source>
</evidence>
<feature type="binding site" evidence="8">
    <location>
        <position position="8"/>
    </location>
    <ligand>
        <name>a divalent metal cation</name>
        <dbReference type="ChEBI" id="CHEBI:60240"/>
    </ligand>
</feature>
<evidence type="ECO:0000256" key="3">
    <source>
        <dbReference type="ARBA" id="ARBA00008480"/>
    </source>
</evidence>
<evidence type="ECO:0000256" key="2">
    <source>
        <dbReference type="ARBA" id="ARBA00004709"/>
    </source>
</evidence>
<dbReference type="OrthoDB" id="9804336at2"/>
<dbReference type="GO" id="GO:0046872">
    <property type="term" value="F:metal ion binding"/>
    <property type="evidence" value="ECO:0007669"/>
    <property type="project" value="UniProtKB-KW"/>
</dbReference>
<dbReference type="STRING" id="574087.Acear_0137"/>
<feature type="binding site" evidence="8">
    <location>
        <begin position="56"/>
        <end position="58"/>
    </location>
    <ligand>
        <name>4-CDP-2-C-methyl-D-erythritol 2-phosphate</name>
        <dbReference type="ChEBI" id="CHEBI:57919"/>
    </ligand>
</feature>
<evidence type="ECO:0000256" key="5">
    <source>
        <dbReference type="ARBA" id="ARBA00022723"/>
    </source>
</evidence>
<comment type="cofactor">
    <cofactor evidence="8">
        <name>a divalent metal cation</name>
        <dbReference type="ChEBI" id="CHEBI:60240"/>
    </cofactor>
    <text evidence="8">Binds 1 divalent metal cation per subunit.</text>
</comment>
<dbReference type="SUPFAM" id="SSF69765">
    <property type="entry name" value="IpsF-like"/>
    <property type="match status" value="1"/>
</dbReference>
<evidence type="ECO:0000313" key="11">
    <source>
        <dbReference type="EMBL" id="ADL11688.1"/>
    </source>
</evidence>
<dbReference type="NCBIfam" id="TIGR00151">
    <property type="entry name" value="ispF"/>
    <property type="match status" value="1"/>
</dbReference>
<evidence type="ECO:0000256" key="8">
    <source>
        <dbReference type="HAMAP-Rule" id="MF_00107"/>
    </source>
</evidence>
<evidence type="ECO:0000256" key="7">
    <source>
        <dbReference type="ARBA" id="ARBA00023239"/>
    </source>
</evidence>
<feature type="binding site" evidence="8">
    <location>
        <begin position="8"/>
        <end position="10"/>
    </location>
    <ligand>
        <name>4-CDP-2-C-methyl-D-erythritol 2-phosphate</name>
        <dbReference type="ChEBI" id="CHEBI:57919"/>
    </ligand>
</feature>
<evidence type="ECO:0000256" key="6">
    <source>
        <dbReference type="ARBA" id="ARBA00023229"/>
    </source>
</evidence>
<feature type="binding site" evidence="8">
    <location>
        <begin position="61"/>
        <end position="65"/>
    </location>
    <ligand>
        <name>4-CDP-2-C-methyl-D-erythritol 2-phosphate</name>
        <dbReference type="ChEBI" id="CHEBI:57919"/>
    </ligand>
</feature>
<evidence type="ECO:0000259" key="10">
    <source>
        <dbReference type="Pfam" id="PF02542"/>
    </source>
</evidence>
<dbReference type="PANTHER" id="PTHR43181:SF1">
    <property type="entry name" value="2-C-METHYL-D-ERYTHRITOL 2,4-CYCLODIPHOSPHATE SYNTHASE, CHLOROPLASTIC"/>
    <property type="match status" value="1"/>
</dbReference>
<feature type="site" description="Transition state stabilizer" evidence="8">
    <location>
        <position position="34"/>
    </location>
</feature>
<comment type="caution">
    <text evidence="8">Lacks conserved residue(s) required for the propagation of feature annotation.</text>
</comment>
<sequence length="160" mass="16906">MRVGIGYDVHQLISGEDLILGGIKIDHSSGLKGHSDADVLLHAVMDAMLGAIGAGDIGKHFPDSDPAYEGISSLKLLSEVNSLLTKQGYSIINIDVTIIAQKPKLASYLEKMEKRIAEVLDISLTKINLKATTTEGLGYIGNEAGIAAQAIVSLESAGYE</sequence>
<accession>D9QT00</accession>
<feature type="binding site" evidence="8">
    <location>
        <position position="42"/>
    </location>
    <ligand>
        <name>a divalent metal cation</name>
        <dbReference type="ChEBI" id="CHEBI:60240"/>
    </ligand>
</feature>
<evidence type="ECO:0000256" key="9">
    <source>
        <dbReference type="RuleBase" id="RU004395"/>
    </source>
</evidence>
<dbReference type="CDD" id="cd00554">
    <property type="entry name" value="MECDP_synthase"/>
    <property type="match status" value="1"/>
</dbReference>
<dbReference type="Proteomes" id="UP000001661">
    <property type="component" value="Chromosome"/>
</dbReference>
<dbReference type="HAMAP" id="MF_00107">
    <property type="entry name" value="IspF"/>
    <property type="match status" value="1"/>
</dbReference>
<keyword evidence="6 8" id="KW-0414">Isoprene biosynthesis</keyword>
<dbReference type="PANTHER" id="PTHR43181">
    <property type="entry name" value="2-C-METHYL-D-ERYTHRITOL 2,4-CYCLODIPHOSPHATE SYNTHASE, CHLOROPLASTIC"/>
    <property type="match status" value="1"/>
</dbReference>
<comment type="function">
    <text evidence="8">Involved in the biosynthesis of isopentenyl diphosphate (IPP) and dimethylallyl diphosphate (DMAPP), two major building blocks of isoprenoid compounds. Catalyzes the conversion of 4-diphosphocytidyl-2-C-methyl-D-erythritol 2-phosphate (CDP-ME2P) to 2-C-methyl-D-erythritol 2,4-cyclodiphosphate (ME-CPP) with a corresponding release of cytidine 5-monophosphate (CMP).</text>
</comment>
<feature type="site" description="Transition state stabilizer" evidence="8">
    <location>
        <position position="133"/>
    </location>
</feature>
<dbReference type="GO" id="GO:0008685">
    <property type="term" value="F:2-C-methyl-D-erythritol 2,4-cyclodiphosphate synthase activity"/>
    <property type="evidence" value="ECO:0007669"/>
    <property type="project" value="UniProtKB-UniRule"/>
</dbReference>
<feature type="binding site" evidence="8">
    <location>
        <begin position="132"/>
        <end position="135"/>
    </location>
    <ligand>
        <name>4-CDP-2-C-methyl-D-erythritol 2-phosphate</name>
        <dbReference type="ChEBI" id="CHEBI:57919"/>
    </ligand>
</feature>
<dbReference type="eggNOG" id="COG0245">
    <property type="taxonomic scope" value="Bacteria"/>
</dbReference>
<dbReference type="EC" id="4.6.1.12" evidence="4 8"/>
<feature type="binding site" evidence="8">
    <location>
        <position position="10"/>
    </location>
    <ligand>
        <name>a divalent metal cation</name>
        <dbReference type="ChEBI" id="CHEBI:60240"/>
    </ligand>
</feature>
<comment type="subunit">
    <text evidence="8">Homotrimer.</text>
</comment>
<dbReference type="Pfam" id="PF02542">
    <property type="entry name" value="YgbB"/>
    <property type="match status" value="1"/>
</dbReference>
<dbReference type="GO" id="GO:0019288">
    <property type="term" value="P:isopentenyl diphosphate biosynthetic process, methylerythritol 4-phosphate pathway"/>
    <property type="evidence" value="ECO:0007669"/>
    <property type="project" value="UniProtKB-UniRule"/>
</dbReference>
<dbReference type="InterPro" id="IPR003526">
    <property type="entry name" value="MECDP_synthase"/>
</dbReference>
<reference evidence="11 12" key="1">
    <citation type="journal article" date="2010" name="Stand. Genomic Sci.">
        <title>Complete genome sequence of Acetohalobium arabaticum type strain (Z-7288).</title>
        <authorList>
            <person name="Sikorski J."/>
            <person name="Lapidus A."/>
            <person name="Chertkov O."/>
            <person name="Lucas S."/>
            <person name="Copeland A."/>
            <person name="Glavina Del Rio T."/>
            <person name="Nolan M."/>
            <person name="Tice H."/>
            <person name="Cheng J.F."/>
            <person name="Han C."/>
            <person name="Brambilla E."/>
            <person name="Pitluck S."/>
            <person name="Liolios K."/>
            <person name="Ivanova N."/>
            <person name="Mavromatis K."/>
            <person name="Mikhailova N."/>
            <person name="Pati A."/>
            <person name="Bruce D."/>
            <person name="Detter C."/>
            <person name="Tapia R."/>
            <person name="Goodwin L."/>
            <person name="Chen A."/>
            <person name="Palaniappan K."/>
            <person name="Land M."/>
            <person name="Hauser L."/>
            <person name="Chang Y.J."/>
            <person name="Jeffries C.D."/>
            <person name="Rohde M."/>
            <person name="Goker M."/>
            <person name="Spring S."/>
            <person name="Woyke T."/>
            <person name="Bristow J."/>
            <person name="Eisen J.A."/>
            <person name="Markowitz V."/>
            <person name="Hugenholtz P."/>
            <person name="Kyrpides N.C."/>
            <person name="Klenk H.P."/>
        </authorList>
    </citation>
    <scope>NUCLEOTIDE SEQUENCE [LARGE SCALE GENOMIC DNA]</scope>
    <source>
        <strain evidence="12">ATCC 49924 / DSM 5501 / Z-7288</strain>
    </source>
</reference>
<dbReference type="Gene3D" id="3.30.1330.50">
    <property type="entry name" value="2-C-methyl-D-erythritol 2,4-cyclodiphosphate synthase"/>
    <property type="match status" value="1"/>
</dbReference>
<keyword evidence="5 8" id="KW-0479">Metal-binding</keyword>
<dbReference type="GO" id="GO:0016114">
    <property type="term" value="P:terpenoid biosynthetic process"/>
    <property type="evidence" value="ECO:0007669"/>
    <property type="project" value="InterPro"/>
</dbReference>
<dbReference type="EMBL" id="CP002105">
    <property type="protein sequence ID" value="ADL11688.1"/>
    <property type="molecule type" value="Genomic_DNA"/>
</dbReference>